<keyword evidence="7" id="KW-1185">Reference proteome</keyword>
<evidence type="ECO:0000256" key="3">
    <source>
        <dbReference type="ARBA" id="ARBA00023004"/>
    </source>
</evidence>
<dbReference type="SUPFAM" id="SSF48613">
    <property type="entry name" value="Heme oxygenase-like"/>
    <property type="match status" value="1"/>
</dbReference>
<dbReference type="GO" id="GO:0046872">
    <property type="term" value="F:metal ion binding"/>
    <property type="evidence" value="ECO:0007669"/>
    <property type="project" value="UniProtKB-KW"/>
</dbReference>
<evidence type="ECO:0000256" key="4">
    <source>
        <dbReference type="PIRSR" id="PIRSR000343-1"/>
    </source>
</evidence>
<evidence type="ECO:0000313" key="6">
    <source>
        <dbReference type="EMBL" id="GBG33552.1"/>
    </source>
</evidence>
<dbReference type="InterPro" id="IPR016084">
    <property type="entry name" value="Haem_Oase-like_multi-hlx"/>
</dbReference>
<proteinExistence type="predicted"/>
<evidence type="ECO:0000256" key="5">
    <source>
        <dbReference type="PIRSR" id="PIRSR000343-2"/>
    </source>
</evidence>
<dbReference type="InterPro" id="IPR002051">
    <property type="entry name" value="Haem_Oase"/>
</dbReference>
<evidence type="ECO:0000313" key="7">
    <source>
        <dbReference type="Proteomes" id="UP000241890"/>
    </source>
</evidence>
<dbReference type="CDD" id="cd19165">
    <property type="entry name" value="HemeO"/>
    <property type="match status" value="1"/>
</dbReference>
<dbReference type="Pfam" id="PF01126">
    <property type="entry name" value="Heme_oxygenase"/>
    <property type="match status" value="1"/>
</dbReference>
<reference evidence="6 7" key="1">
    <citation type="submission" date="2017-12" db="EMBL/GenBank/DDBJ databases">
        <title>Sequencing, de novo assembly and annotation of complete genome of a new Thraustochytrid species, strain FCC1311.</title>
        <authorList>
            <person name="Sedici K."/>
            <person name="Godart F."/>
            <person name="Aiese Cigliano R."/>
            <person name="Sanseverino W."/>
            <person name="Barakat M."/>
            <person name="Ortet P."/>
            <person name="Marechal E."/>
            <person name="Cagnac O."/>
            <person name="Amato A."/>
        </authorList>
    </citation>
    <scope>NUCLEOTIDE SEQUENCE [LARGE SCALE GENOMIC DNA]</scope>
</reference>
<feature type="binding site" description="axial binding residue" evidence="5">
    <location>
        <position position="15"/>
    </location>
    <ligand>
        <name>heme b</name>
        <dbReference type="ChEBI" id="CHEBI:60344"/>
    </ligand>
    <ligandPart>
        <name>Fe</name>
        <dbReference type="ChEBI" id="CHEBI:18248"/>
    </ligandPart>
</feature>
<keyword evidence="2 5" id="KW-0479">Metal-binding</keyword>
<dbReference type="Proteomes" id="UP000241890">
    <property type="component" value="Unassembled WGS sequence"/>
</dbReference>
<dbReference type="GO" id="GO:0004392">
    <property type="term" value="F:heme oxygenase (decyclizing) activity"/>
    <property type="evidence" value="ECO:0007669"/>
    <property type="project" value="InterPro"/>
</dbReference>
<gene>
    <name evidence="6" type="ORF">FCC1311_097752</name>
</gene>
<sequence length="244" mass="27672">MELAKKLRVDTHEVHREAESAGFMKAFMKGQLNKEEHTAYLVQMYHVYVALEAAYDEAVQTSSDKEKLQTLYFPEELSRVKSLEEDLEFFLGKNWKSNDAIVNPSPAAKTYADRMTELGQKDALLLIPHAYTRYLGDLSGGLMLGEMARKTLQLKGNEGLAFFTFDNVEEPDAFKNEYRARLNALDLSEERIADITEETIKAYKYNIGLFRELDAQFGLNEDGMHEEKAAIADAESSNACCIVM</sequence>
<evidence type="ECO:0000256" key="2">
    <source>
        <dbReference type="ARBA" id="ARBA00022723"/>
    </source>
</evidence>
<dbReference type="PANTHER" id="PTHR10720:SF0">
    <property type="entry name" value="HEME OXYGENASE"/>
    <property type="match status" value="1"/>
</dbReference>
<feature type="binding site" evidence="4">
    <location>
        <position position="8"/>
    </location>
    <ligand>
        <name>heme b</name>
        <dbReference type="ChEBI" id="CHEBI:60344"/>
    </ligand>
</feature>
<keyword evidence="3 5" id="KW-0408">Iron</keyword>
<dbReference type="PRINTS" id="PR00088">
    <property type="entry name" value="HAEMOXYGNASE"/>
</dbReference>
<evidence type="ECO:0000256" key="1">
    <source>
        <dbReference type="ARBA" id="ARBA00022617"/>
    </source>
</evidence>
<dbReference type="OrthoDB" id="652091at2759"/>
<dbReference type="GO" id="GO:0006788">
    <property type="term" value="P:heme oxidation"/>
    <property type="evidence" value="ECO:0007669"/>
    <property type="project" value="InterPro"/>
</dbReference>
<dbReference type="InParanoid" id="A0A2R5GRP9"/>
<keyword evidence="1 4" id="KW-0349">Heme</keyword>
<name>A0A2R5GRP9_9STRA</name>
<dbReference type="GO" id="GO:0006979">
    <property type="term" value="P:response to oxidative stress"/>
    <property type="evidence" value="ECO:0007669"/>
    <property type="project" value="TreeGrafter"/>
</dbReference>
<dbReference type="Gene3D" id="1.20.910.10">
    <property type="entry name" value="Heme oxygenase-like"/>
    <property type="match status" value="1"/>
</dbReference>
<accession>A0A2R5GRP9</accession>
<dbReference type="InterPro" id="IPR016053">
    <property type="entry name" value="Haem_Oase-like"/>
</dbReference>
<dbReference type="PANTHER" id="PTHR10720">
    <property type="entry name" value="HEME OXYGENASE"/>
    <property type="match status" value="1"/>
</dbReference>
<dbReference type="EMBL" id="BEYU01000162">
    <property type="protein sequence ID" value="GBG33552.1"/>
    <property type="molecule type" value="Genomic_DNA"/>
</dbReference>
<feature type="binding site" evidence="4">
    <location>
        <position position="179"/>
    </location>
    <ligand>
        <name>heme b</name>
        <dbReference type="ChEBI" id="CHEBI:60344"/>
    </ligand>
</feature>
<organism evidence="6 7">
    <name type="scientific">Hondaea fermentalgiana</name>
    <dbReference type="NCBI Taxonomy" id="2315210"/>
    <lineage>
        <taxon>Eukaryota</taxon>
        <taxon>Sar</taxon>
        <taxon>Stramenopiles</taxon>
        <taxon>Bigyra</taxon>
        <taxon>Labyrinthulomycetes</taxon>
        <taxon>Thraustochytrida</taxon>
        <taxon>Thraustochytriidae</taxon>
        <taxon>Hondaea</taxon>
    </lineage>
</organism>
<dbReference type="GO" id="GO:0020037">
    <property type="term" value="F:heme binding"/>
    <property type="evidence" value="ECO:0007669"/>
    <property type="project" value="TreeGrafter"/>
</dbReference>
<comment type="caution">
    <text evidence="6">The sequence shown here is derived from an EMBL/GenBank/DDBJ whole genome shotgun (WGS) entry which is preliminary data.</text>
</comment>
<dbReference type="PIRSF" id="PIRSF000343">
    <property type="entry name" value="Haem_Oase"/>
    <property type="match status" value="1"/>
</dbReference>
<dbReference type="AlphaFoldDB" id="A0A2R5GRP9"/>
<feature type="binding site" evidence="4">
    <location>
        <position position="131"/>
    </location>
    <ligand>
        <name>heme b</name>
        <dbReference type="ChEBI" id="CHEBI:60344"/>
    </ligand>
</feature>
<dbReference type="GO" id="GO:0042167">
    <property type="term" value="P:heme catabolic process"/>
    <property type="evidence" value="ECO:0007669"/>
    <property type="project" value="TreeGrafter"/>
</dbReference>
<protein>
    <submittedName>
        <fullName evidence="6">Heme oxygenase</fullName>
    </submittedName>
</protein>